<dbReference type="Proteomes" id="UP000800041">
    <property type="component" value="Unassembled WGS sequence"/>
</dbReference>
<organism evidence="2 3">
    <name type="scientific">Aulographum hederae CBS 113979</name>
    <dbReference type="NCBI Taxonomy" id="1176131"/>
    <lineage>
        <taxon>Eukaryota</taxon>
        <taxon>Fungi</taxon>
        <taxon>Dikarya</taxon>
        <taxon>Ascomycota</taxon>
        <taxon>Pezizomycotina</taxon>
        <taxon>Dothideomycetes</taxon>
        <taxon>Pleosporomycetidae</taxon>
        <taxon>Aulographales</taxon>
        <taxon>Aulographaceae</taxon>
    </lineage>
</organism>
<name>A0A6G1GUN4_9PEZI</name>
<evidence type="ECO:0000313" key="2">
    <source>
        <dbReference type="EMBL" id="KAF1984676.1"/>
    </source>
</evidence>
<sequence length="382" mass="42612">MNDLQLLLRGRMMVLAVYLVVMGGIVLLIQSQAAISDVGASFFPAASAAAIGFDGADHIYHTAPHLDEESDIANITTHRDAFLAFDPETHRLNKRLLPVEILDRTDPIWLNAVQQGKNLLCQLGAAEDLRDDQQPVQSQFVTYNEFEANRWGKAISVGGVDLLQTYGSFWRSIGASDADADNPKISWKHYGTQGSFQNVYNPKAKVILAMSNWSPAAMQADEPVEDQVPLPELRAWSDVTFLEWEHQCQLAGTSVKDLRFVQRSSVVNIKSRRVAKTALAFLQRSYEKFDLSPEMSMDLDAAAAILGTPNGKGVAWLLLQHKQQFGPRFIQGVTVYKGDSSDDDDPEEWALFNFLFRIESPTPATKTMLSKWCCWKDVEDGD</sequence>
<dbReference type="AlphaFoldDB" id="A0A6G1GUN4"/>
<dbReference type="OrthoDB" id="5337308at2759"/>
<accession>A0A6G1GUN4</accession>
<feature type="transmembrane region" description="Helical" evidence="1">
    <location>
        <begin position="12"/>
        <end position="29"/>
    </location>
</feature>
<gene>
    <name evidence="2" type="ORF">K402DRAFT_455568</name>
</gene>
<evidence type="ECO:0008006" key="4">
    <source>
        <dbReference type="Google" id="ProtNLM"/>
    </source>
</evidence>
<keyword evidence="3" id="KW-1185">Reference proteome</keyword>
<keyword evidence="1" id="KW-0812">Transmembrane</keyword>
<protein>
    <recommendedName>
        <fullName evidence="4">Transmembrane protein</fullName>
    </recommendedName>
</protein>
<keyword evidence="1" id="KW-0472">Membrane</keyword>
<keyword evidence="1" id="KW-1133">Transmembrane helix</keyword>
<evidence type="ECO:0000313" key="3">
    <source>
        <dbReference type="Proteomes" id="UP000800041"/>
    </source>
</evidence>
<evidence type="ECO:0000256" key="1">
    <source>
        <dbReference type="SAM" id="Phobius"/>
    </source>
</evidence>
<dbReference type="EMBL" id="ML977166">
    <property type="protein sequence ID" value="KAF1984676.1"/>
    <property type="molecule type" value="Genomic_DNA"/>
</dbReference>
<reference evidence="2" key="1">
    <citation type="journal article" date="2020" name="Stud. Mycol.">
        <title>101 Dothideomycetes genomes: a test case for predicting lifestyles and emergence of pathogens.</title>
        <authorList>
            <person name="Haridas S."/>
            <person name="Albert R."/>
            <person name="Binder M."/>
            <person name="Bloem J."/>
            <person name="Labutti K."/>
            <person name="Salamov A."/>
            <person name="Andreopoulos B."/>
            <person name="Baker S."/>
            <person name="Barry K."/>
            <person name="Bills G."/>
            <person name="Bluhm B."/>
            <person name="Cannon C."/>
            <person name="Castanera R."/>
            <person name="Culley D."/>
            <person name="Daum C."/>
            <person name="Ezra D."/>
            <person name="Gonzalez J."/>
            <person name="Henrissat B."/>
            <person name="Kuo A."/>
            <person name="Liang C."/>
            <person name="Lipzen A."/>
            <person name="Lutzoni F."/>
            <person name="Magnuson J."/>
            <person name="Mondo S."/>
            <person name="Nolan M."/>
            <person name="Ohm R."/>
            <person name="Pangilinan J."/>
            <person name="Park H.-J."/>
            <person name="Ramirez L."/>
            <person name="Alfaro M."/>
            <person name="Sun H."/>
            <person name="Tritt A."/>
            <person name="Yoshinaga Y."/>
            <person name="Zwiers L.-H."/>
            <person name="Turgeon B."/>
            <person name="Goodwin S."/>
            <person name="Spatafora J."/>
            <person name="Crous P."/>
            <person name="Grigoriev I."/>
        </authorList>
    </citation>
    <scope>NUCLEOTIDE SEQUENCE</scope>
    <source>
        <strain evidence="2">CBS 113979</strain>
    </source>
</reference>
<proteinExistence type="predicted"/>